<dbReference type="EMBL" id="JBHTKL010000001">
    <property type="protein sequence ID" value="MFD1018638.1"/>
    <property type="molecule type" value="Genomic_DNA"/>
</dbReference>
<evidence type="ECO:0000256" key="1">
    <source>
        <dbReference type="SAM" id="Phobius"/>
    </source>
</evidence>
<name>A0ABW3L1Y9_9BACI</name>
<keyword evidence="1" id="KW-0812">Transmembrane</keyword>
<sequence length="61" mass="6581">MMQRVSMMRIIGTVVFLISLAVWIIGENPLVNLTGFGGMLAGAILLLIDSIKSVVRAQKHG</sequence>
<keyword evidence="1" id="KW-0472">Membrane</keyword>
<keyword evidence="1" id="KW-1133">Transmembrane helix</keyword>
<proteinExistence type="predicted"/>
<feature type="transmembrane region" description="Helical" evidence="1">
    <location>
        <begin position="31"/>
        <end position="48"/>
    </location>
</feature>
<reference evidence="3" key="1">
    <citation type="journal article" date="2019" name="Int. J. Syst. Evol. Microbiol.">
        <title>The Global Catalogue of Microorganisms (GCM) 10K type strain sequencing project: providing services to taxonomists for standard genome sequencing and annotation.</title>
        <authorList>
            <consortium name="The Broad Institute Genomics Platform"/>
            <consortium name="The Broad Institute Genome Sequencing Center for Infectious Disease"/>
            <person name="Wu L."/>
            <person name="Ma J."/>
        </authorList>
    </citation>
    <scope>NUCLEOTIDE SEQUENCE [LARGE SCALE GENOMIC DNA]</scope>
    <source>
        <strain evidence="3">CCUG 56607</strain>
    </source>
</reference>
<dbReference type="Proteomes" id="UP001596990">
    <property type="component" value="Unassembled WGS sequence"/>
</dbReference>
<comment type="caution">
    <text evidence="2">The sequence shown here is derived from an EMBL/GenBank/DDBJ whole genome shotgun (WGS) entry which is preliminary data.</text>
</comment>
<organism evidence="2 3">
    <name type="scientific">Thalassobacillus hwangdonensis</name>
    <dbReference type="NCBI Taxonomy" id="546108"/>
    <lineage>
        <taxon>Bacteria</taxon>
        <taxon>Bacillati</taxon>
        <taxon>Bacillota</taxon>
        <taxon>Bacilli</taxon>
        <taxon>Bacillales</taxon>
        <taxon>Bacillaceae</taxon>
        <taxon>Thalassobacillus</taxon>
    </lineage>
</organism>
<gene>
    <name evidence="2" type="ORF">ACFQ2J_05420</name>
</gene>
<keyword evidence="3" id="KW-1185">Reference proteome</keyword>
<feature type="transmembrane region" description="Helical" evidence="1">
    <location>
        <begin position="7"/>
        <end position="25"/>
    </location>
</feature>
<evidence type="ECO:0000313" key="2">
    <source>
        <dbReference type="EMBL" id="MFD1018638.1"/>
    </source>
</evidence>
<dbReference type="RefSeq" id="WP_386057288.1">
    <property type="nucleotide sequence ID" value="NZ_JBHTKL010000001.1"/>
</dbReference>
<accession>A0ABW3L1Y9</accession>
<protein>
    <submittedName>
        <fullName evidence="2">Uncharacterized protein</fullName>
    </submittedName>
</protein>
<evidence type="ECO:0000313" key="3">
    <source>
        <dbReference type="Proteomes" id="UP001596990"/>
    </source>
</evidence>